<dbReference type="OrthoDB" id="8820388at2"/>
<dbReference type="RefSeq" id="WP_111876751.1">
    <property type="nucleotide sequence ID" value="NZ_CBCSGC010000365.1"/>
</dbReference>
<feature type="chain" id="PRO_5016249418" evidence="1">
    <location>
        <begin position="20"/>
        <end position="60"/>
    </location>
</feature>
<proteinExistence type="predicted"/>
<dbReference type="EMBL" id="QLTA01000011">
    <property type="protein sequence ID" value="RAR84367.1"/>
    <property type="molecule type" value="Genomic_DNA"/>
</dbReference>
<comment type="caution">
    <text evidence="2">The sequence shown here is derived from an EMBL/GenBank/DDBJ whole genome shotgun (WGS) entry which is preliminary data.</text>
</comment>
<dbReference type="PROSITE" id="PS51257">
    <property type="entry name" value="PROKAR_LIPOPROTEIN"/>
    <property type="match status" value="1"/>
</dbReference>
<reference evidence="2 3" key="1">
    <citation type="submission" date="2018-06" db="EMBL/GenBank/DDBJ databases">
        <title>Genomic Encyclopedia of Archaeal and Bacterial Type Strains, Phase II (KMG-II): from individual species to whole genera.</title>
        <authorList>
            <person name="Goeker M."/>
        </authorList>
    </citation>
    <scope>NUCLEOTIDE SEQUENCE [LARGE SCALE GENOMIC DNA]</scope>
    <source>
        <strain evidence="2 3">CFPB 3232</strain>
    </source>
</reference>
<feature type="signal peptide" evidence="1">
    <location>
        <begin position="1"/>
        <end position="19"/>
    </location>
</feature>
<protein>
    <submittedName>
        <fullName evidence="2">Uncharacterized protein</fullName>
    </submittedName>
</protein>
<evidence type="ECO:0000313" key="2">
    <source>
        <dbReference type="EMBL" id="RAR84367.1"/>
    </source>
</evidence>
<gene>
    <name evidence="2" type="ORF">AX018_101185</name>
</gene>
<accession>A0A328ZNF5</accession>
<keyword evidence="1" id="KW-0732">Signal</keyword>
<sequence length="60" mass="5986">MKRTARILLATLACTAALAGCGATAGKSARSDDQNSQQGESGITVFGTIDAGVGSVRSSR</sequence>
<organism evidence="2 3">
    <name type="scientific">Paracidovorax anthurii</name>
    <dbReference type="NCBI Taxonomy" id="78229"/>
    <lineage>
        <taxon>Bacteria</taxon>
        <taxon>Pseudomonadati</taxon>
        <taxon>Pseudomonadota</taxon>
        <taxon>Betaproteobacteria</taxon>
        <taxon>Burkholderiales</taxon>
        <taxon>Comamonadaceae</taxon>
        <taxon>Paracidovorax</taxon>
    </lineage>
</organism>
<dbReference type="AlphaFoldDB" id="A0A328ZNF5"/>
<keyword evidence="3" id="KW-1185">Reference proteome</keyword>
<evidence type="ECO:0000256" key="1">
    <source>
        <dbReference type="SAM" id="SignalP"/>
    </source>
</evidence>
<name>A0A328ZNF5_9BURK</name>
<dbReference type="Proteomes" id="UP000248856">
    <property type="component" value="Unassembled WGS sequence"/>
</dbReference>
<evidence type="ECO:0000313" key="3">
    <source>
        <dbReference type="Proteomes" id="UP000248856"/>
    </source>
</evidence>